<keyword evidence="1 2" id="KW-0597">Phosphoprotein</keyword>
<protein>
    <submittedName>
        <fullName evidence="4">Response regulator receiver domain-containing protein</fullName>
    </submittedName>
</protein>
<dbReference type="SMART" id="SM00448">
    <property type="entry name" value="REC"/>
    <property type="match status" value="1"/>
</dbReference>
<evidence type="ECO:0000259" key="3">
    <source>
        <dbReference type="PROSITE" id="PS50110"/>
    </source>
</evidence>
<dbReference type="PROSITE" id="PS50110">
    <property type="entry name" value="RESPONSE_REGULATORY"/>
    <property type="match status" value="1"/>
</dbReference>
<dbReference type="Proteomes" id="UP000242915">
    <property type="component" value="Unassembled WGS sequence"/>
</dbReference>
<dbReference type="InterPro" id="IPR001789">
    <property type="entry name" value="Sig_transdc_resp-reg_receiver"/>
</dbReference>
<dbReference type="Pfam" id="PF00072">
    <property type="entry name" value="Response_reg"/>
    <property type="match status" value="1"/>
</dbReference>
<dbReference type="GO" id="GO:0000160">
    <property type="term" value="P:phosphorelay signal transduction system"/>
    <property type="evidence" value="ECO:0007669"/>
    <property type="project" value="InterPro"/>
</dbReference>
<dbReference type="RefSeq" id="WP_089359736.1">
    <property type="nucleotide sequence ID" value="NZ_FZOG01000002.1"/>
</dbReference>
<dbReference type="CDD" id="cd00156">
    <property type="entry name" value="REC"/>
    <property type="match status" value="1"/>
</dbReference>
<keyword evidence="5" id="KW-1185">Reference proteome</keyword>
<evidence type="ECO:0000313" key="5">
    <source>
        <dbReference type="Proteomes" id="UP000242915"/>
    </source>
</evidence>
<dbReference type="PANTHER" id="PTHR44591">
    <property type="entry name" value="STRESS RESPONSE REGULATOR PROTEIN 1"/>
    <property type="match status" value="1"/>
</dbReference>
<evidence type="ECO:0000256" key="2">
    <source>
        <dbReference type="PROSITE-ProRule" id="PRU00169"/>
    </source>
</evidence>
<sequence>MQHQSSERHELLLVDDEEDILLELAELLELEGYCCHTAISVHKALEQLTHHPYIGLVITDLRMPEENGAQLIQHMREHCSRQHLPIIVTSGHAEADEVADVLGMNVIDFFKKPIYHTRLLEILHRLLPPMPVQAARY</sequence>
<dbReference type="InterPro" id="IPR011006">
    <property type="entry name" value="CheY-like_superfamily"/>
</dbReference>
<dbReference type="EMBL" id="FZOG01000002">
    <property type="protein sequence ID" value="SNS29715.1"/>
    <property type="molecule type" value="Genomic_DNA"/>
</dbReference>
<feature type="domain" description="Response regulatory" evidence="3">
    <location>
        <begin position="10"/>
        <end position="127"/>
    </location>
</feature>
<organism evidence="4 5">
    <name type="scientific">Pseudomonas segetis</name>
    <dbReference type="NCBI Taxonomy" id="298908"/>
    <lineage>
        <taxon>Bacteria</taxon>
        <taxon>Pseudomonadati</taxon>
        <taxon>Pseudomonadota</taxon>
        <taxon>Gammaproteobacteria</taxon>
        <taxon>Pseudomonadales</taxon>
        <taxon>Pseudomonadaceae</taxon>
        <taxon>Pseudomonas</taxon>
    </lineage>
</organism>
<gene>
    <name evidence="4" type="ORF">SAMN05216255_2177</name>
</gene>
<evidence type="ECO:0000313" key="4">
    <source>
        <dbReference type="EMBL" id="SNS29715.1"/>
    </source>
</evidence>
<feature type="modified residue" description="4-aspartylphosphate" evidence="2">
    <location>
        <position position="60"/>
    </location>
</feature>
<dbReference type="PANTHER" id="PTHR44591:SF3">
    <property type="entry name" value="RESPONSE REGULATORY DOMAIN-CONTAINING PROTEIN"/>
    <property type="match status" value="1"/>
</dbReference>
<dbReference type="SUPFAM" id="SSF52172">
    <property type="entry name" value="CheY-like"/>
    <property type="match status" value="1"/>
</dbReference>
<reference evidence="5" key="1">
    <citation type="submission" date="2017-06" db="EMBL/GenBank/DDBJ databases">
        <authorList>
            <person name="Varghese N."/>
            <person name="Submissions S."/>
        </authorList>
    </citation>
    <scope>NUCLEOTIDE SEQUENCE [LARGE SCALE GENOMIC DNA]</scope>
    <source>
        <strain evidence="5">CIP 108523</strain>
    </source>
</reference>
<dbReference type="InterPro" id="IPR050595">
    <property type="entry name" value="Bact_response_regulator"/>
</dbReference>
<proteinExistence type="predicted"/>
<accession>A0A239DBH3</accession>
<dbReference type="AlphaFoldDB" id="A0A239DBH3"/>
<name>A0A239DBH3_9PSED</name>
<dbReference type="Gene3D" id="3.40.50.2300">
    <property type="match status" value="1"/>
</dbReference>
<evidence type="ECO:0000256" key="1">
    <source>
        <dbReference type="ARBA" id="ARBA00022553"/>
    </source>
</evidence>